<keyword evidence="2" id="KW-1185">Reference proteome</keyword>
<sequence length="31" mass="4041">MFTVHFTYLYEREHLLFTLMFTREQKHERHV</sequence>
<evidence type="ECO:0000313" key="2">
    <source>
        <dbReference type="Proteomes" id="UP000317557"/>
    </source>
</evidence>
<reference evidence="1 2" key="1">
    <citation type="submission" date="2017-05" db="EMBL/GenBank/DDBJ databases">
        <authorList>
            <person name="Varghese N."/>
            <person name="Submissions S."/>
        </authorList>
    </citation>
    <scope>NUCLEOTIDE SEQUENCE [LARGE SCALE GENOMIC DNA]</scope>
    <source>
        <strain evidence="1 2">DSM 21985</strain>
    </source>
</reference>
<protein>
    <submittedName>
        <fullName evidence="1">Uncharacterized protein</fullName>
    </submittedName>
</protein>
<organism evidence="1 2">
    <name type="scientific">Gracilimonas mengyeensis</name>
    <dbReference type="NCBI Taxonomy" id="1302730"/>
    <lineage>
        <taxon>Bacteria</taxon>
        <taxon>Pseudomonadati</taxon>
        <taxon>Balneolota</taxon>
        <taxon>Balneolia</taxon>
        <taxon>Balneolales</taxon>
        <taxon>Balneolaceae</taxon>
        <taxon>Gracilimonas</taxon>
    </lineage>
</organism>
<accession>A0A521F426</accession>
<dbReference type="AlphaFoldDB" id="A0A521F426"/>
<gene>
    <name evidence="1" type="ORF">SAMN06265219_11523</name>
</gene>
<proteinExistence type="predicted"/>
<evidence type="ECO:0000313" key="1">
    <source>
        <dbReference type="EMBL" id="SMO90968.1"/>
    </source>
</evidence>
<name>A0A521F426_9BACT</name>
<dbReference type="EMBL" id="FXTP01000015">
    <property type="protein sequence ID" value="SMO90968.1"/>
    <property type="molecule type" value="Genomic_DNA"/>
</dbReference>
<dbReference type="Proteomes" id="UP000317557">
    <property type="component" value="Unassembled WGS sequence"/>
</dbReference>